<dbReference type="Pfam" id="PF02954">
    <property type="entry name" value="HTH_8"/>
    <property type="match status" value="1"/>
</dbReference>
<dbReference type="InterPro" id="IPR002078">
    <property type="entry name" value="Sigma_54_int"/>
</dbReference>
<dbReference type="PANTHER" id="PTHR32071">
    <property type="entry name" value="TRANSCRIPTIONAL REGULATORY PROTEIN"/>
    <property type="match status" value="1"/>
</dbReference>
<dbReference type="Gene3D" id="3.40.50.300">
    <property type="entry name" value="P-loop containing nucleotide triphosphate hydrolases"/>
    <property type="match status" value="1"/>
</dbReference>
<dbReference type="InterPro" id="IPR058031">
    <property type="entry name" value="AAA_lid_NorR"/>
</dbReference>
<feature type="domain" description="Sigma-54 factor interaction" evidence="18">
    <location>
        <begin position="148"/>
        <end position="377"/>
    </location>
</feature>
<dbReference type="PROSITE" id="PS00675">
    <property type="entry name" value="SIGMA54_INTERACT_1"/>
    <property type="match status" value="1"/>
</dbReference>
<evidence type="ECO:0000256" key="5">
    <source>
        <dbReference type="ARBA" id="ARBA00022553"/>
    </source>
</evidence>
<dbReference type="InterPro" id="IPR009057">
    <property type="entry name" value="Homeodomain-like_sf"/>
</dbReference>
<dbReference type="InterPro" id="IPR002197">
    <property type="entry name" value="HTH_Fis"/>
</dbReference>
<keyword evidence="4" id="KW-0678">Repressor</keyword>
<dbReference type="GO" id="GO:0000160">
    <property type="term" value="P:phosphorelay signal transduction system"/>
    <property type="evidence" value="ECO:0007669"/>
    <property type="project" value="UniProtKB-KW"/>
</dbReference>
<evidence type="ECO:0000256" key="15">
    <source>
        <dbReference type="ARBA" id="ARBA00031910"/>
    </source>
</evidence>
<evidence type="ECO:0000256" key="4">
    <source>
        <dbReference type="ARBA" id="ARBA00022491"/>
    </source>
</evidence>
<keyword evidence="13" id="KW-0535">Nitrogen fixation</keyword>
<dbReference type="EMBL" id="VWOX01000006">
    <property type="protein sequence ID" value="KAA5543044.1"/>
    <property type="molecule type" value="Genomic_DNA"/>
</dbReference>
<evidence type="ECO:0000256" key="2">
    <source>
        <dbReference type="ARBA" id="ARBA00019059"/>
    </source>
</evidence>
<dbReference type="InterPro" id="IPR011006">
    <property type="entry name" value="CheY-like_superfamily"/>
</dbReference>
<dbReference type="InterPro" id="IPR027417">
    <property type="entry name" value="P-loop_NTPase"/>
</dbReference>
<dbReference type="RefSeq" id="WP_150076706.1">
    <property type="nucleotide sequence ID" value="NZ_VWOX01000006.1"/>
</dbReference>
<organism evidence="20 21">
    <name type="scientific">Roseiconus nitratireducens</name>
    <dbReference type="NCBI Taxonomy" id="2605748"/>
    <lineage>
        <taxon>Bacteria</taxon>
        <taxon>Pseudomonadati</taxon>
        <taxon>Planctomycetota</taxon>
        <taxon>Planctomycetia</taxon>
        <taxon>Pirellulales</taxon>
        <taxon>Pirellulaceae</taxon>
        <taxon>Roseiconus</taxon>
    </lineage>
</organism>
<feature type="domain" description="Response regulatory" evidence="19">
    <location>
        <begin position="3"/>
        <end position="117"/>
    </location>
</feature>
<dbReference type="InterPro" id="IPR025662">
    <property type="entry name" value="Sigma_54_int_dom_ATP-bd_1"/>
</dbReference>
<keyword evidence="3" id="KW-0963">Cytoplasm</keyword>
<dbReference type="PANTHER" id="PTHR32071:SF95">
    <property type="entry name" value="DNA-BINDING TRANSCRIPTIONAL REGULATOR NTRC"/>
    <property type="match status" value="1"/>
</dbReference>
<evidence type="ECO:0000256" key="16">
    <source>
        <dbReference type="PROSITE-ProRule" id="PRU00169"/>
    </source>
</evidence>
<dbReference type="InterPro" id="IPR001789">
    <property type="entry name" value="Sig_transdc_resp-reg_receiver"/>
</dbReference>
<evidence type="ECO:0000256" key="3">
    <source>
        <dbReference type="ARBA" id="ARBA00022490"/>
    </source>
</evidence>
<dbReference type="Gene3D" id="3.40.50.2300">
    <property type="match status" value="1"/>
</dbReference>
<evidence type="ECO:0000256" key="9">
    <source>
        <dbReference type="ARBA" id="ARBA00023015"/>
    </source>
</evidence>
<keyword evidence="5 16" id="KW-0597">Phosphoprotein</keyword>
<accession>A0A5M6D692</accession>
<dbReference type="Proteomes" id="UP000324479">
    <property type="component" value="Unassembled WGS sequence"/>
</dbReference>
<dbReference type="PRINTS" id="PR01590">
    <property type="entry name" value="HTHFIS"/>
</dbReference>
<dbReference type="CDD" id="cd00156">
    <property type="entry name" value="REC"/>
    <property type="match status" value="1"/>
</dbReference>
<protein>
    <recommendedName>
        <fullName evidence="2">DNA-binding transcriptional regulator NtrC</fullName>
    </recommendedName>
    <alternativeName>
        <fullName evidence="14">Nitrogen regulation protein NR(I)</fullName>
    </alternativeName>
    <alternativeName>
        <fullName evidence="15">Nitrogen regulator I</fullName>
    </alternativeName>
</protein>
<dbReference type="PROSITE" id="PS50045">
    <property type="entry name" value="SIGMA54_INTERACT_4"/>
    <property type="match status" value="1"/>
</dbReference>
<keyword evidence="21" id="KW-1185">Reference proteome</keyword>
<evidence type="ECO:0000256" key="6">
    <source>
        <dbReference type="ARBA" id="ARBA00022741"/>
    </source>
</evidence>
<keyword evidence="7" id="KW-0067">ATP-binding</keyword>
<dbReference type="Gene3D" id="1.10.8.60">
    <property type="match status" value="1"/>
</dbReference>
<evidence type="ECO:0000256" key="1">
    <source>
        <dbReference type="ARBA" id="ARBA00004496"/>
    </source>
</evidence>
<dbReference type="SUPFAM" id="SSF52172">
    <property type="entry name" value="CheY-like"/>
    <property type="match status" value="1"/>
</dbReference>
<dbReference type="PROSITE" id="PS50110">
    <property type="entry name" value="RESPONSE_REGULATORY"/>
    <property type="match status" value="1"/>
</dbReference>
<evidence type="ECO:0000256" key="11">
    <source>
        <dbReference type="ARBA" id="ARBA00023159"/>
    </source>
</evidence>
<dbReference type="Gene3D" id="1.10.10.60">
    <property type="entry name" value="Homeodomain-like"/>
    <property type="match status" value="1"/>
</dbReference>
<dbReference type="GO" id="GO:0043565">
    <property type="term" value="F:sequence-specific DNA binding"/>
    <property type="evidence" value="ECO:0007669"/>
    <property type="project" value="InterPro"/>
</dbReference>
<dbReference type="AlphaFoldDB" id="A0A5M6D692"/>
<dbReference type="CDD" id="cd00009">
    <property type="entry name" value="AAA"/>
    <property type="match status" value="1"/>
</dbReference>
<evidence type="ECO:0000313" key="20">
    <source>
        <dbReference type="EMBL" id="KAA5543044.1"/>
    </source>
</evidence>
<gene>
    <name evidence="20" type="ORF">FYK55_12170</name>
</gene>
<evidence type="ECO:0000256" key="8">
    <source>
        <dbReference type="ARBA" id="ARBA00023012"/>
    </source>
</evidence>
<keyword evidence="12" id="KW-0804">Transcription</keyword>
<comment type="caution">
    <text evidence="20">The sequence shown here is derived from an EMBL/GenBank/DDBJ whole genome shotgun (WGS) entry which is preliminary data.</text>
</comment>
<keyword evidence="10" id="KW-0238">DNA-binding</keyword>
<dbReference type="FunFam" id="3.40.50.300:FF:000006">
    <property type="entry name" value="DNA-binding transcriptional regulator NtrC"/>
    <property type="match status" value="1"/>
</dbReference>
<dbReference type="Pfam" id="PF25601">
    <property type="entry name" value="AAA_lid_14"/>
    <property type="match status" value="1"/>
</dbReference>
<evidence type="ECO:0000256" key="12">
    <source>
        <dbReference type="ARBA" id="ARBA00023163"/>
    </source>
</evidence>
<dbReference type="Pfam" id="PF00072">
    <property type="entry name" value="Response_reg"/>
    <property type="match status" value="1"/>
</dbReference>
<evidence type="ECO:0000256" key="17">
    <source>
        <dbReference type="SAM" id="MobiDB-lite"/>
    </source>
</evidence>
<feature type="modified residue" description="4-aspartylphosphate" evidence="16">
    <location>
        <position position="52"/>
    </location>
</feature>
<dbReference type="GO" id="GO:0005737">
    <property type="term" value="C:cytoplasm"/>
    <property type="evidence" value="ECO:0007669"/>
    <property type="project" value="UniProtKB-SubCell"/>
</dbReference>
<evidence type="ECO:0000256" key="13">
    <source>
        <dbReference type="ARBA" id="ARBA00023231"/>
    </source>
</evidence>
<dbReference type="Pfam" id="PF00158">
    <property type="entry name" value="Sigma54_activat"/>
    <property type="match status" value="1"/>
</dbReference>
<dbReference type="SMART" id="SM00382">
    <property type="entry name" value="AAA"/>
    <property type="match status" value="1"/>
</dbReference>
<dbReference type="SUPFAM" id="SSF52540">
    <property type="entry name" value="P-loop containing nucleoside triphosphate hydrolases"/>
    <property type="match status" value="1"/>
</dbReference>
<keyword evidence="11" id="KW-0010">Activator</keyword>
<evidence type="ECO:0000256" key="7">
    <source>
        <dbReference type="ARBA" id="ARBA00022840"/>
    </source>
</evidence>
<dbReference type="SUPFAM" id="SSF46689">
    <property type="entry name" value="Homeodomain-like"/>
    <property type="match status" value="1"/>
</dbReference>
<evidence type="ECO:0000259" key="18">
    <source>
        <dbReference type="PROSITE" id="PS50045"/>
    </source>
</evidence>
<name>A0A5M6D692_9BACT</name>
<dbReference type="SMART" id="SM00448">
    <property type="entry name" value="REC"/>
    <property type="match status" value="1"/>
</dbReference>
<comment type="subcellular location">
    <subcellularLocation>
        <location evidence="1">Cytoplasm</location>
    </subcellularLocation>
</comment>
<evidence type="ECO:0000256" key="10">
    <source>
        <dbReference type="ARBA" id="ARBA00023125"/>
    </source>
</evidence>
<keyword evidence="9" id="KW-0805">Transcription regulation</keyword>
<evidence type="ECO:0000259" key="19">
    <source>
        <dbReference type="PROSITE" id="PS50110"/>
    </source>
</evidence>
<dbReference type="GO" id="GO:0005524">
    <property type="term" value="F:ATP binding"/>
    <property type="evidence" value="ECO:0007669"/>
    <property type="project" value="UniProtKB-KW"/>
</dbReference>
<sequence length="524" mass="57524">MADVLVIDDDPMVQQLVAAALKKLDLGVRFADSAAAGLQAIRDLNPDTLFLDIKLPDVSGLDLTEQIRLLDPKLPVVFITVSDDSNTAIEAMTAGAYEFLLKPLDMAQVQEVACRAIKARRMMRVPVRMSESVGELEGERQSGTEDPMIGRSLPMLEVYKDVGRVANQEVPVLICGESGTGKELVARAVYQHSLRSDKPFLAVNCAALSETLLESELFGHEKGAFTGADRRRIGKFEQCDGGTIFLDEVGDMAAEVQSKVLRLLQEQTFERVGGSETIQTDVRIISATNRDLEAMIEAGEFRLDLYHRLNGYLIQLPPLRDRMEDIVRLVEYLLVRYSRESGKELRGIAPETLARLRHYDWPGNIREMQSVIRKAVLKSTGPVLVPDTLPTEIINAGGGDTEFPEAERRAKPASSNPPVASEIQPGRGSGDPAGADGTGEMCSDLAQFLSDERIAKSETLYAETLEVMERYLIARVLRSTQGNQSRAAATLGISRGSLRNKIRTLGISIESHVTTAERGSRSKE</sequence>
<feature type="region of interest" description="Disordered" evidence="17">
    <location>
        <begin position="395"/>
        <end position="437"/>
    </location>
</feature>
<dbReference type="GO" id="GO:0006355">
    <property type="term" value="P:regulation of DNA-templated transcription"/>
    <property type="evidence" value="ECO:0007669"/>
    <property type="project" value="InterPro"/>
</dbReference>
<reference evidence="20 21" key="1">
    <citation type="submission" date="2019-08" db="EMBL/GenBank/DDBJ databases">
        <authorList>
            <person name="Dhanesh K."/>
            <person name="Kumar G."/>
            <person name="Sasikala C."/>
            <person name="Venkata Ramana C."/>
        </authorList>
    </citation>
    <scope>NUCLEOTIDE SEQUENCE [LARGE SCALE GENOMIC DNA]</scope>
    <source>
        <strain evidence="20 21">JC645</strain>
    </source>
</reference>
<evidence type="ECO:0000313" key="21">
    <source>
        <dbReference type="Proteomes" id="UP000324479"/>
    </source>
</evidence>
<evidence type="ECO:0000256" key="14">
    <source>
        <dbReference type="ARBA" id="ARBA00029881"/>
    </source>
</evidence>
<proteinExistence type="predicted"/>
<keyword evidence="6" id="KW-0547">Nucleotide-binding</keyword>
<keyword evidence="8" id="KW-0902">Two-component regulatory system</keyword>
<dbReference type="InterPro" id="IPR003593">
    <property type="entry name" value="AAA+_ATPase"/>
</dbReference>